<evidence type="ECO:0000313" key="13">
    <source>
        <dbReference type="EMBL" id="HIY72486.1"/>
    </source>
</evidence>
<dbReference type="InterPro" id="IPR028055">
    <property type="entry name" value="YidC/Oxa/ALB_C"/>
</dbReference>
<feature type="transmembrane region" description="Helical" evidence="11">
    <location>
        <begin position="25"/>
        <end position="45"/>
    </location>
</feature>
<keyword evidence="2" id="KW-0813">Transport</keyword>
<keyword evidence="7 11" id="KW-0472">Membrane</keyword>
<comment type="subcellular location">
    <subcellularLocation>
        <location evidence="1">Cell membrane</location>
        <topology evidence="1">Multi-pass membrane protein</topology>
    </subcellularLocation>
    <subcellularLocation>
        <location evidence="9">Membrane</location>
        <topology evidence="9">Multi-pass membrane protein</topology>
    </subcellularLocation>
</comment>
<protein>
    <submittedName>
        <fullName evidence="13">Membrane protein insertase YidC</fullName>
    </submittedName>
</protein>
<keyword evidence="4 9" id="KW-0812">Transmembrane</keyword>
<evidence type="ECO:0000256" key="10">
    <source>
        <dbReference type="SAM" id="MobiDB-lite"/>
    </source>
</evidence>
<gene>
    <name evidence="13" type="primary">yidC</name>
    <name evidence="13" type="ORF">H9826_00740</name>
</gene>
<feature type="transmembrane region" description="Helical" evidence="11">
    <location>
        <begin position="91"/>
        <end position="111"/>
    </location>
</feature>
<comment type="similarity">
    <text evidence="9">Belongs to the OXA1/ALB3/YidC family.</text>
</comment>
<dbReference type="PANTHER" id="PTHR12428">
    <property type="entry name" value="OXA1"/>
    <property type="match status" value="1"/>
</dbReference>
<keyword evidence="3" id="KW-1003">Cell membrane</keyword>
<sequence length="482" mass="54009">MDFAYYILMPFSWLLQLFYDLTGSYGFALIFFAVVVKLILFPFSLKGKKSMIQMNMLQGKMQQIQRKYANDKQRQNLEIQKLYEKEKVNPMGGCLWSLLPICILLPLYAIIRQPMKYMMGLDETQITTLIDVLNQYAATTIEPSKNVYYQLIASNVLFENFDAVVANPAVAAFAENLKQLDFSFLGLALSTIPTWKIWTGPINWNAIGTFLIPIVSACTGLLFSFVSMWTNQLNKNQPENEQAKTTSRTMMIMSPLISLWVGYSMPAAMSIYWVSNNVLSLLQELLAGRILKKDYEAAAAIKAEQERLEKEEEKQRRREAAERKAQAIAEAKANRGKKKAKPVEEKKKSDASVIEVSRVGIRAYARGRAYDPYRYSPDGPTPYKDPGTPVDETAVEKALKKKSDHLQAVAAEGAADQLIVNEILEENASAEAVETAEESLDTGADAEITALAEDDAEVQDPWAKVDAEVDAINAASEDKDKE</sequence>
<dbReference type="GO" id="GO:0005886">
    <property type="term" value="C:plasma membrane"/>
    <property type="evidence" value="ECO:0007669"/>
    <property type="project" value="UniProtKB-SubCell"/>
</dbReference>
<keyword evidence="5" id="KW-0653">Protein transport</keyword>
<evidence type="ECO:0000256" key="5">
    <source>
        <dbReference type="ARBA" id="ARBA00022927"/>
    </source>
</evidence>
<dbReference type="InterPro" id="IPR001708">
    <property type="entry name" value="YidC/ALB3/OXA1/COX18"/>
</dbReference>
<dbReference type="InterPro" id="IPR047196">
    <property type="entry name" value="YidC_ALB_C"/>
</dbReference>
<evidence type="ECO:0000256" key="7">
    <source>
        <dbReference type="ARBA" id="ARBA00023136"/>
    </source>
</evidence>
<keyword evidence="6 11" id="KW-1133">Transmembrane helix</keyword>
<dbReference type="NCBIfam" id="TIGR03592">
    <property type="entry name" value="yidC_oxa1_cterm"/>
    <property type="match status" value="1"/>
</dbReference>
<evidence type="ECO:0000256" key="4">
    <source>
        <dbReference type="ARBA" id="ARBA00022692"/>
    </source>
</evidence>
<feature type="transmembrane region" description="Helical" evidence="11">
    <location>
        <begin position="250"/>
        <end position="274"/>
    </location>
</feature>
<proteinExistence type="inferred from homology"/>
<reference evidence="13" key="1">
    <citation type="journal article" date="2021" name="PeerJ">
        <title>Extensive microbial diversity within the chicken gut microbiome revealed by metagenomics and culture.</title>
        <authorList>
            <person name="Gilroy R."/>
            <person name="Ravi A."/>
            <person name="Getino M."/>
            <person name="Pursley I."/>
            <person name="Horton D.L."/>
            <person name="Alikhan N.F."/>
            <person name="Baker D."/>
            <person name="Gharbi K."/>
            <person name="Hall N."/>
            <person name="Watson M."/>
            <person name="Adriaenssens E.M."/>
            <person name="Foster-Nyarko E."/>
            <person name="Jarju S."/>
            <person name="Secka A."/>
            <person name="Antonio M."/>
            <person name="Oren A."/>
            <person name="Chaudhuri R.R."/>
            <person name="La Ragione R."/>
            <person name="Hildebrand F."/>
            <person name="Pallen M.J."/>
        </authorList>
    </citation>
    <scope>NUCLEOTIDE SEQUENCE</scope>
    <source>
        <strain evidence="13">CHK33-7979</strain>
    </source>
</reference>
<feature type="domain" description="Membrane insertase YidC/Oxa/ALB C-terminal" evidence="12">
    <location>
        <begin position="25"/>
        <end position="286"/>
    </location>
</feature>
<dbReference type="GO" id="GO:0032977">
    <property type="term" value="F:membrane insertase activity"/>
    <property type="evidence" value="ECO:0007669"/>
    <property type="project" value="InterPro"/>
</dbReference>
<dbReference type="GO" id="GO:0015031">
    <property type="term" value="P:protein transport"/>
    <property type="evidence" value="ECO:0007669"/>
    <property type="project" value="UniProtKB-KW"/>
</dbReference>
<dbReference type="Proteomes" id="UP000886824">
    <property type="component" value="Unassembled WGS sequence"/>
</dbReference>
<feature type="region of interest" description="Disordered" evidence="10">
    <location>
        <begin position="370"/>
        <end position="389"/>
    </location>
</feature>
<feature type="compositionally biased region" description="Basic and acidic residues" evidence="10">
    <location>
        <begin position="306"/>
        <end position="325"/>
    </location>
</feature>
<feature type="region of interest" description="Disordered" evidence="10">
    <location>
        <begin position="306"/>
        <end position="349"/>
    </location>
</feature>
<reference evidence="13" key="2">
    <citation type="submission" date="2021-04" db="EMBL/GenBank/DDBJ databases">
        <authorList>
            <person name="Gilroy R."/>
        </authorList>
    </citation>
    <scope>NUCLEOTIDE SEQUENCE</scope>
    <source>
        <strain evidence="13">CHK33-7979</strain>
    </source>
</reference>
<keyword evidence="8" id="KW-0143">Chaperone</keyword>
<feature type="transmembrane region" description="Helical" evidence="11">
    <location>
        <begin position="206"/>
        <end position="229"/>
    </location>
</feature>
<comment type="caution">
    <text evidence="13">The sequence shown here is derived from an EMBL/GenBank/DDBJ whole genome shotgun (WGS) entry which is preliminary data.</text>
</comment>
<name>A0A9D1Z5M2_9FIRM</name>
<evidence type="ECO:0000256" key="6">
    <source>
        <dbReference type="ARBA" id="ARBA00022989"/>
    </source>
</evidence>
<dbReference type="Pfam" id="PF02096">
    <property type="entry name" value="60KD_IMP"/>
    <property type="match status" value="1"/>
</dbReference>
<dbReference type="AlphaFoldDB" id="A0A9D1Z5M2"/>
<dbReference type="EMBL" id="DXCX01000012">
    <property type="protein sequence ID" value="HIY72486.1"/>
    <property type="molecule type" value="Genomic_DNA"/>
</dbReference>
<evidence type="ECO:0000259" key="12">
    <source>
        <dbReference type="Pfam" id="PF02096"/>
    </source>
</evidence>
<dbReference type="CDD" id="cd20070">
    <property type="entry name" value="5TM_YidC_Alb3"/>
    <property type="match status" value="1"/>
</dbReference>
<dbReference type="GO" id="GO:0051205">
    <property type="term" value="P:protein insertion into membrane"/>
    <property type="evidence" value="ECO:0007669"/>
    <property type="project" value="TreeGrafter"/>
</dbReference>
<evidence type="ECO:0000256" key="9">
    <source>
        <dbReference type="RuleBase" id="RU003945"/>
    </source>
</evidence>
<accession>A0A9D1Z5M2</accession>
<evidence type="ECO:0000256" key="8">
    <source>
        <dbReference type="ARBA" id="ARBA00023186"/>
    </source>
</evidence>
<evidence type="ECO:0000313" key="14">
    <source>
        <dbReference type="Proteomes" id="UP000886824"/>
    </source>
</evidence>
<evidence type="ECO:0000256" key="11">
    <source>
        <dbReference type="SAM" id="Phobius"/>
    </source>
</evidence>
<dbReference type="PANTHER" id="PTHR12428:SF65">
    <property type="entry name" value="CYTOCHROME C OXIDASE ASSEMBLY PROTEIN COX18, MITOCHONDRIAL"/>
    <property type="match status" value="1"/>
</dbReference>
<organism evidence="13 14">
    <name type="scientific">Candidatus Intestinimonas merdavium</name>
    <dbReference type="NCBI Taxonomy" id="2838622"/>
    <lineage>
        <taxon>Bacteria</taxon>
        <taxon>Bacillati</taxon>
        <taxon>Bacillota</taxon>
        <taxon>Clostridia</taxon>
        <taxon>Eubacteriales</taxon>
        <taxon>Intestinimonas</taxon>
    </lineage>
</organism>
<evidence type="ECO:0000256" key="1">
    <source>
        <dbReference type="ARBA" id="ARBA00004651"/>
    </source>
</evidence>
<evidence type="ECO:0000256" key="3">
    <source>
        <dbReference type="ARBA" id="ARBA00022475"/>
    </source>
</evidence>
<evidence type="ECO:0000256" key="2">
    <source>
        <dbReference type="ARBA" id="ARBA00022448"/>
    </source>
</evidence>